<dbReference type="Ensembl" id="ENSOKIT00005004366.1">
    <property type="protein sequence ID" value="ENSOKIP00005004165.1"/>
    <property type="gene ID" value="ENSOKIG00005001805.1"/>
</dbReference>
<dbReference type="Gene3D" id="3.40.50.300">
    <property type="entry name" value="P-loop containing nucleotide triphosphate hydrolases"/>
    <property type="match status" value="2"/>
</dbReference>
<reference evidence="14" key="1">
    <citation type="submission" date="2025-08" db="UniProtKB">
        <authorList>
            <consortium name="Ensembl"/>
        </authorList>
    </citation>
    <scope>IDENTIFICATION</scope>
</reference>
<dbReference type="GO" id="GO:0003723">
    <property type="term" value="F:RNA binding"/>
    <property type="evidence" value="ECO:0007669"/>
    <property type="project" value="UniProtKB-UniRule"/>
</dbReference>
<evidence type="ECO:0000259" key="13">
    <source>
        <dbReference type="PROSITE" id="PS51194"/>
    </source>
</evidence>
<keyword evidence="1 9" id="KW-0547">Nucleotide-binding</keyword>
<evidence type="ECO:0000256" key="2">
    <source>
        <dbReference type="ARBA" id="ARBA00022801"/>
    </source>
</evidence>
<dbReference type="GO" id="GO:0003724">
    <property type="term" value="F:RNA helicase activity"/>
    <property type="evidence" value="ECO:0007669"/>
    <property type="project" value="UniProtKB-EC"/>
</dbReference>
<dbReference type="SMART" id="SM01178">
    <property type="entry name" value="DUF4217"/>
    <property type="match status" value="1"/>
</dbReference>
<dbReference type="InterPro" id="IPR014001">
    <property type="entry name" value="Helicase_ATP-bd"/>
</dbReference>
<dbReference type="GeneTree" id="ENSGT00550000074969"/>
<dbReference type="Pfam" id="PF00270">
    <property type="entry name" value="DEAD"/>
    <property type="match status" value="1"/>
</dbReference>
<gene>
    <name evidence="14" type="primary">DDX55</name>
    <name evidence="14" type="synonym">ddx55</name>
</gene>
<reference evidence="14" key="2">
    <citation type="submission" date="2025-09" db="UniProtKB">
        <authorList>
            <consortium name="Ensembl"/>
        </authorList>
    </citation>
    <scope>IDENTIFICATION</scope>
</reference>
<dbReference type="InterPro" id="IPR027417">
    <property type="entry name" value="P-loop_NTPase"/>
</dbReference>
<organism evidence="14 15">
    <name type="scientific">Oncorhynchus kisutch</name>
    <name type="common">Coho salmon</name>
    <name type="synonym">Salmo kisutch</name>
    <dbReference type="NCBI Taxonomy" id="8019"/>
    <lineage>
        <taxon>Eukaryota</taxon>
        <taxon>Metazoa</taxon>
        <taxon>Chordata</taxon>
        <taxon>Craniata</taxon>
        <taxon>Vertebrata</taxon>
        <taxon>Euteleostomi</taxon>
        <taxon>Actinopterygii</taxon>
        <taxon>Neopterygii</taxon>
        <taxon>Teleostei</taxon>
        <taxon>Protacanthopterygii</taxon>
        <taxon>Salmoniformes</taxon>
        <taxon>Salmonidae</taxon>
        <taxon>Salmoninae</taxon>
        <taxon>Oncorhynchus</taxon>
    </lineage>
</organism>
<feature type="region of interest" description="Disordered" evidence="11">
    <location>
        <begin position="547"/>
        <end position="649"/>
    </location>
</feature>
<feature type="domain" description="Helicase ATP-binding" evidence="12">
    <location>
        <begin position="40"/>
        <end position="223"/>
    </location>
</feature>
<dbReference type="GO" id="GO:0005524">
    <property type="term" value="F:ATP binding"/>
    <property type="evidence" value="ECO:0007669"/>
    <property type="project" value="UniProtKB-UniRule"/>
</dbReference>
<dbReference type="InterPro" id="IPR001650">
    <property type="entry name" value="Helicase_C-like"/>
</dbReference>
<dbReference type="CDD" id="cd17960">
    <property type="entry name" value="DEADc_DDX55"/>
    <property type="match status" value="1"/>
</dbReference>
<proteinExistence type="inferred from homology"/>
<feature type="domain" description="Helicase C-terminal" evidence="13">
    <location>
        <begin position="254"/>
        <end position="402"/>
    </location>
</feature>
<evidence type="ECO:0000256" key="10">
    <source>
        <dbReference type="RuleBase" id="RU365068"/>
    </source>
</evidence>
<keyword evidence="15" id="KW-1185">Reference proteome</keyword>
<comment type="subunit">
    <text evidence="8">Interacts with 28S rRNA. Interacts with double-stranded RNA substrates in vitro; the interaction stimulates ATPase activity.</text>
</comment>
<keyword evidence="2 9" id="KW-0378">Hydrolase</keyword>
<dbReference type="PROSITE" id="PS51192">
    <property type="entry name" value="HELICASE_ATP_BIND_1"/>
    <property type="match status" value="1"/>
</dbReference>
<comment type="similarity">
    <text evidence="6">Belongs to the DEAD box helicase family. DDX55/SPB4 subfamily.</text>
</comment>
<dbReference type="InterPro" id="IPR000629">
    <property type="entry name" value="RNA-helicase_DEAD-box_CS"/>
</dbReference>
<dbReference type="Pfam" id="PF13959">
    <property type="entry name" value="CTE_SPB4"/>
    <property type="match status" value="1"/>
</dbReference>
<dbReference type="SMART" id="SM00487">
    <property type="entry name" value="DEXDc"/>
    <property type="match status" value="1"/>
</dbReference>
<evidence type="ECO:0000256" key="7">
    <source>
        <dbReference type="ARBA" id="ARBA00047984"/>
    </source>
</evidence>
<dbReference type="SUPFAM" id="SSF52540">
    <property type="entry name" value="P-loop containing nucleoside triphosphate hydrolases"/>
    <property type="match status" value="1"/>
</dbReference>
<dbReference type="GO" id="GO:0016787">
    <property type="term" value="F:hydrolase activity"/>
    <property type="evidence" value="ECO:0007669"/>
    <property type="project" value="UniProtKB-KW"/>
</dbReference>
<dbReference type="AlphaFoldDB" id="A0A8C7F0I8"/>
<dbReference type="InterPro" id="IPR025313">
    <property type="entry name" value="SPB4-like_CTE"/>
</dbReference>
<sequence length="649" mass="73617">MDNTTEGKWDSLPVKLNDGITQTLNELGFTHMTPVQSACIPLFMRNKDVAAEAVTGSGKTLAFVIPIIEILIKREDKLKKMQVGALIVTPTRELALQISEVMGQFLQKFPQFRQILLIGGSNPIEDVEKFKEQGANILIATPGRLEDMFRRKADGLDLALSVKFLEVLVLDEADRLLDMGFEASLNVILGYLPKQRRTGLFSATQTQELEKLVRAGLRNPVRITVKEKGVAASCTQKTPARLCNYYTICRAEDKFNSLVAFLRQHKHEKQLVFFSTCACVEYFGRALEALIKSVTIHCIHGKMKHKRNKIFSEFRSLKSGILVCTDVMARGIDIPEVHWVLQYDPPSCASAFVHRCGRTARIGNKGNATVFLLPMEESYVTFLSINQKCPLEQMAPVSDVVDVLPKVKALALADRAMFDRGMRAFVSTVQAYAKHECSLIFRVKGEKKSLTFPVYRPSSMMVLLDCLCYGLRRIMLMMSSSSCHWSDLDFVALARGFALLRMPRMPELKGKNFPDFIETTIDTDNIRYKDKQREKLRQKLLIELKEKREERAAAPKRHNDKNKAWSRQKNRKDRRRKTAAKRNRDEGSEMDDEDMKELLKDTRLLKRLKKGQISEEDFEKQVTAGPKSQRKTAAGPSEDPPSSAGEEDE</sequence>
<comment type="catalytic activity">
    <reaction evidence="7 10">
        <text>ATP + H2O = ADP + phosphate + H(+)</text>
        <dbReference type="Rhea" id="RHEA:13065"/>
        <dbReference type="ChEBI" id="CHEBI:15377"/>
        <dbReference type="ChEBI" id="CHEBI:15378"/>
        <dbReference type="ChEBI" id="CHEBI:30616"/>
        <dbReference type="ChEBI" id="CHEBI:43474"/>
        <dbReference type="ChEBI" id="CHEBI:456216"/>
        <dbReference type="EC" id="3.6.4.13"/>
    </reaction>
</comment>
<keyword evidence="3 9" id="KW-0347">Helicase</keyword>
<dbReference type="SMART" id="SM00490">
    <property type="entry name" value="HELICc"/>
    <property type="match status" value="1"/>
</dbReference>
<evidence type="ECO:0000256" key="8">
    <source>
        <dbReference type="ARBA" id="ARBA00093562"/>
    </source>
</evidence>
<evidence type="ECO:0000256" key="6">
    <source>
        <dbReference type="ARBA" id="ARBA00038002"/>
    </source>
</evidence>
<dbReference type="InterPro" id="IPR011545">
    <property type="entry name" value="DEAD/DEAH_box_helicase_dom"/>
</dbReference>
<dbReference type="PANTHER" id="PTHR24031">
    <property type="entry name" value="RNA HELICASE"/>
    <property type="match status" value="1"/>
</dbReference>
<dbReference type="EC" id="3.6.4.13" evidence="10"/>
<accession>A0A8C7F0I8</accession>
<comment type="function">
    <text evidence="10">RNA helicase.</text>
</comment>
<dbReference type="PROSITE" id="PS51194">
    <property type="entry name" value="HELICASE_CTER"/>
    <property type="match status" value="1"/>
</dbReference>
<name>A0A8C7F0I8_ONCKI</name>
<dbReference type="Pfam" id="PF00271">
    <property type="entry name" value="Helicase_C"/>
    <property type="match status" value="1"/>
</dbReference>
<evidence type="ECO:0000256" key="5">
    <source>
        <dbReference type="ARBA" id="ARBA00022884"/>
    </source>
</evidence>
<feature type="compositionally biased region" description="Basic residues" evidence="11">
    <location>
        <begin position="554"/>
        <end position="581"/>
    </location>
</feature>
<dbReference type="FunFam" id="3.40.50.300:FF:000877">
    <property type="entry name" value="RNA helicase"/>
    <property type="match status" value="1"/>
</dbReference>
<evidence type="ECO:0000259" key="12">
    <source>
        <dbReference type="PROSITE" id="PS51192"/>
    </source>
</evidence>
<dbReference type="Proteomes" id="UP000694557">
    <property type="component" value="Unassembled WGS sequence"/>
</dbReference>
<dbReference type="CDD" id="cd18787">
    <property type="entry name" value="SF2_C_DEAD"/>
    <property type="match status" value="1"/>
</dbReference>
<evidence type="ECO:0000313" key="14">
    <source>
        <dbReference type="Ensembl" id="ENSOKIP00005004165.1"/>
    </source>
</evidence>
<dbReference type="FunFam" id="3.40.50.300:FF:001022">
    <property type="entry name" value="RNA helicase"/>
    <property type="match status" value="1"/>
</dbReference>
<protein>
    <recommendedName>
        <fullName evidence="10">ATP-dependent RNA helicase</fullName>
        <ecNumber evidence="10">3.6.4.13</ecNumber>
    </recommendedName>
</protein>
<evidence type="ECO:0000256" key="1">
    <source>
        <dbReference type="ARBA" id="ARBA00022741"/>
    </source>
</evidence>
<comment type="domain">
    <text evidence="10">The Q motif is unique to and characteristic of the DEAD box family of RNA helicases and controls ATP binding and hydrolysis.</text>
</comment>
<dbReference type="PROSITE" id="PS00039">
    <property type="entry name" value="DEAD_ATP_HELICASE"/>
    <property type="match status" value="1"/>
</dbReference>
<evidence type="ECO:0000256" key="4">
    <source>
        <dbReference type="ARBA" id="ARBA00022840"/>
    </source>
</evidence>
<evidence type="ECO:0000313" key="15">
    <source>
        <dbReference type="Proteomes" id="UP000694557"/>
    </source>
</evidence>
<keyword evidence="4 9" id="KW-0067">ATP-binding</keyword>
<evidence type="ECO:0000256" key="3">
    <source>
        <dbReference type="ARBA" id="ARBA00022806"/>
    </source>
</evidence>
<evidence type="ECO:0000256" key="11">
    <source>
        <dbReference type="SAM" id="MobiDB-lite"/>
    </source>
</evidence>
<evidence type="ECO:0000256" key="9">
    <source>
        <dbReference type="RuleBase" id="RU000492"/>
    </source>
</evidence>
<keyword evidence="5 10" id="KW-0694">RNA-binding</keyword>